<protein>
    <recommendedName>
        <fullName evidence="1">PilZ domain-containing protein</fullName>
    </recommendedName>
</protein>
<dbReference type="Gene3D" id="2.40.10.220">
    <property type="entry name" value="predicted glycosyltransferase like domains"/>
    <property type="match status" value="1"/>
</dbReference>
<organism evidence="2 3">
    <name type="scientific">Saliniradius amylolyticus</name>
    <dbReference type="NCBI Taxonomy" id="2183582"/>
    <lineage>
        <taxon>Bacteria</taxon>
        <taxon>Pseudomonadati</taxon>
        <taxon>Pseudomonadota</taxon>
        <taxon>Gammaproteobacteria</taxon>
        <taxon>Alteromonadales</taxon>
        <taxon>Alteromonadaceae</taxon>
        <taxon>Saliniradius</taxon>
    </lineage>
</organism>
<sequence length="218" mass="24621">MNDTLSRHQMLTSKAWKEHIKPGHKFDIQLLDHSRTRFFSSLVGHHSGEFMVFQFDSSLLPSSVALTGMVVIGRFMIEGEVGACYAFKSEVTHTLKYPYSTFFIGFPDEIQHRPIRETKRRTTDMPAQITVRKKHSRSSPLIQGRISDISEGGCRFIFEEPTSSKTVKHLPIQVVFEHQAEPCSVDGIIRNSKRTEDGLLSVGIEFESAPPETVLASI</sequence>
<proteinExistence type="predicted"/>
<dbReference type="RefSeq" id="WP_109340648.1">
    <property type="nucleotide sequence ID" value="NZ_CP029347.1"/>
</dbReference>
<accession>A0A2S2E6A2</accession>
<name>A0A2S2E6A2_9ALTE</name>
<feature type="domain" description="PilZ" evidence="1">
    <location>
        <begin position="116"/>
        <end position="212"/>
    </location>
</feature>
<dbReference type="Proteomes" id="UP000245728">
    <property type="component" value="Chromosome"/>
</dbReference>
<dbReference type="OrthoDB" id="5761885at2"/>
<dbReference type="Gene3D" id="2.30.110.10">
    <property type="entry name" value="Electron Transport, Fmn-binding Protein, Chain A"/>
    <property type="match status" value="1"/>
</dbReference>
<dbReference type="AlphaFoldDB" id="A0A2S2E6A2"/>
<dbReference type="Pfam" id="PF07238">
    <property type="entry name" value="PilZ"/>
    <property type="match status" value="1"/>
</dbReference>
<evidence type="ECO:0000313" key="3">
    <source>
        <dbReference type="Proteomes" id="UP000245728"/>
    </source>
</evidence>
<dbReference type="SUPFAM" id="SSF141371">
    <property type="entry name" value="PilZ domain-like"/>
    <property type="match status" value="2"/>
</dbReference>
<evidence type="ECO:0000259" key="1">
    <source>
        <dbReference type="Pfam" id="PF07238"/>
    </source>
</evidence>
<keyword evidence="3" id="KW-1185">Reference proteome</keyword>
<dbReference type="GO" id="GO:0035438">
    <property type="term" value="F:cyclic-di-GMP binding"/>
    <property type="evidence" value="ECO:0007669"/>
    <property type="project" value="InterPro"/>
</dbReference>
<dbReference type="EMBL" id="CP029347">
    <property type="protein sequence ID" value="AWL13129.1"/>
    <property type="molecule type" value="Genomic_DNA"/>
</dbReference>
<reference evidence="2 3" key="1">
    <citation type="submission" date="2018-05" db="EMBL/GenBank/DDBJ databases">
        <title>Salinimonas sp. HMF8227 Genome sequencing and assembly.</title>
        <authorList>
            <person name="Kang H."/>
            <person name="Kang J."/>
            <person name="Cha I."/>
            <person name="Kim H."/>
            <person name="Joh K."/>
        </authorList>
    </citation>
    <scope>NUCLEOTIDE SEQUENCE [LARGE SCALE GENOMIC DNA]</scope>
    <source>
        <strain evidence="2 3">HMF8227</strain>
    </source>
</reference>
<dbReference type="InterPro" id="IPR012349">
    <property type="entry name" value="Split_barrel_FMN-bd"/>
</dbReference>
<gene>
    <name evidence="2" type="ORF">HMF8227_02677</name>
</gene>
<dbReference type="InterPro" id="IPR009875">
    <property type="entry name" value="PilZ_domain"/>
</dbReference>
<dbReference type="KEGG" id="salh:HMF8227_02677"/>
<evidence type="ECO:0000313" key="2">
    <source>
        <dbReference type="EMBL" id="AWL13129.1"/>
    </source>
</evidence>